<dbReference type="GO" id="GO:0071513">
    <property type="term" value="C:phosphopantothenoylcysteine decarboxylase complex"/>
    <property type="evidence" value="ECO:0007669"/>
    <property type="project" value="TreeGrafter"/>
</dbReference>
<comment type="caution">
    <text evidence="6">The sequence shown here is derived from an EMBL/GenBank/DDBJ whole genome shotgun (WGS) entry which is preliminary data.</text>
</comment>
<dbReference type="AlphaFoldDB" id="A0A7J2TJF9"/>
<dbReference type="Gene3D" id="3.40.50.1950">
    <property type="entry name" value="Flavin prenyltransferase-like"/>
    <property type="match status" value="1"/>
</dbReference>
<dbReference type="GO" id="GO:0010181">
    <property type="term" value="F:FMN binding"/>
    <property type="evidence" value="ECO:0007669"/>
    <property type="project" value="UniProtKB-UniRule"/>
</dbReference>
<dbReference type="GO" id="GO:0046872">
    <property type="term" value="F:metal ion binding"/>
    <property type="evidence" value="ECO:0007669"/>
    <property type="project" value="UniProtKB-KW"/>
</dbReference>
<keyword evidence="3" id="KW-0511">Multifunctional enzyme</keyword>
<dbReference type="Pfam" id="PF04127">
    <property type="entry name" value="DFP"/>
    <property type="match status" value="1"/>
</dbReference>
<evidence type="ECO:0000259" key="5">
    <source>
        <dbReference type="Pfam" id="PF04127"/>
    </source>
</evidence>
<reference evidence="6" key="1">
    <citation type="journal article" date="2020" name="mSystems">
        <title>Genome- and Community-Level Interaction Insights into Carbon Utilization and Element Cycling Functions of Hydrothermarchaeota in Hydrothermal Sediment.</title>
        <authorList>
            <person name="Zhou Z."/>
            <person name="Liu Y."/>
            <person name="Xu W."/>
            <person name="Pan J."/>
            <person name="Luo Z.H."/>
            <person name="Li M."/>
        </authorList>
    </citation>
    <scope>NUCLEOTIDE SEQUENCE [LARGE SCALE GENOMIC DNA]</scope>
    <source>
        <strain evidence="6">SpSt-26</strain>
    </source>
</reference>
<evidence type="ECO:0000256" key="1">
    <source>
        <dbReference type="ARBA" id="ARBA00022793"/>
    </source>
</evidence>
<dbReference type="GO" id="GO:0004633">
    <property type="term" value="F:phosphopantothenoylcysteine decarboxylase activity"/>
    <property type="evidence" value="ECO:0007669"/>
    <property type="project" value="UniProtKB-UniRule"/>
</dbReference>
<evidence type="ECO:0000256" key="3">
    <source>
        <dbReference type="HAMAP-Rule" id="MF_02225"/>
    </source>
</evidence>
<comment type="cofactor">
    <cofactor evidence="3">
        <name>FMN</name>
        <dbReference type="ChEBI" id="CHEBI:58210"/>
    </cofactor>
    <text evidence="3">Binds 1 FMN per subunit.</text>
</comment>
<dbReference type="InterPro" id="IPR007085">
    <property type="entry name" value="DNA/pantothenate-metab_flavo_C"/>
</dbReference>
<keyword evidence="3 6" id="KW-0436">Ligase</keyword>
<dbReference type="SUPFAM" id="SSF102645">
    <property type="entry name" value="CoaB-like"/>
    <property type="match status" value="1"/>
</dbReference>
<dbReference type="GO" id="GO:0004632">
    <property type="term" value="F:phosphopantothenate--cysteine ligase activity"/>
    <property type="evidence" value="ECO:0007669"/>
    <property type="project" value="UniProtKB-UniRule"/>
</dbReference>
<comment type="catalytic activity">
    <reaction evidence="3">
        <text>N-[(R)-4-phosphopantothenoyl]-L-cysteine + H(+) = (R)-4'-phosphopantetheine + CO2</text>
        <dbReference type="Rhea" id="RHEA:16793"/>
        <dbReference type="ChEBI" id="CHEBI:15378"/>
        <dbReference type="ChEBI" id="CHEBI:16526"/>
        <dbReference type="ChEBI" id="CHEBI:59458"/>
        <dbReference type="ChEBI" id="CHEBI:61723"/>
        <dbReference type="EC" id="4.1.1.36"/>
    </reaction>
</comment>
<dbReference type="EMBL" id="DSLA01000095">
    <property type="protein sequence ID" value="HEH35713.1"/>
    <property type="molecule type" value="Genomic_DNA"/>
</dbReference>
<comment type="caution">
    <text evidence="3">Lacks conserved residue(s) required for the propagation of feature annotation.</text>
</comment>
<organism evidence="6">
    <name type="scientific">Archaeoglobus fulgidus</name>
    <dbReference type="NCBI Taxonomy" id="2234"/>
    <lineage>
        <taxon>Archaea</taxon>
        <taxon>Methanobacteriati</taxon>
        <taxon>Methanobacteriota</taxon>
        <taxon>Archaeoglobi</taxon>
        <taxon>Archaeoglobales</taxon>
        <taxon>Archaeoglobaceae</taxon>
        <taxon>Archaeoglobus</taxon>
    </lineage>
</organism>
<feature type="binding site" evidence="3">
    <location>
        <position position="293"/>
    </location>
    <ligand>
        <name>CTP</name>
        <dbReference type="ChEBI" id="CHEBI:37563"/>
    </ligand>
</feature>
<dbReference type="NCBIfam" id="TIGR00521">
    <property type="entry name" value="coaBC_dfp"/>
    <property type="match status" value="1"/>
</dbReference>
<comment type="catalytic activity">
    <reaction evidence="3">
        <text>(R)-4'-phosphopantothenate + L-cysteine + CTP = N-[(R)-4-phosphopantothenoyl]-L-cysteine + CMP + diphosphate + H(+)</text>
        <dbReference type="Rhea" id="RHEA:19397"/>
        <dbReference type="ChEBI" id="CHEBI:10986"/>
        <dbReference type="ChEBI" id="CHEBI:15378"/>
        <dbReference type="ChEBI" id="CHEBI:33019"/>
        <dbReference type="ChEBI" id="CHEBI:35235"/>
        <dbReference type="ChEBI" id="CHEBI:37563"/>
        <dbReference type="ChEBI" id="CHEBI:59458"/>
        <dbReference type="ChEBI" id="CHEBI:60377"/>
        <dbReference type="EC" id="6.3.2.5"/>
    </reaction>
</comment>
<keyword evidence="3" id="KW-0288">FMN</keyword>
<proteinExistence type="inferred from homology"/>
<dbReference type="InterPro" id="IPR005252">
    <property type="entry name" value="CoaBC"/>
</dbReference>
<feature type="binding site" evidence="3">
    <location>
        <position position="325"/>
    </location>
    <ligand>
        <name>CTP</name>
        <dbReference type="ChEBI" id="CHEBI:37563"/>
    </ligand>
</feature>
<comment type="similarity">
    <text evidence="3">In the N-terminal section; belongs to the HFCD (homo-oligomeric flavin containing Cys decarboxylase) superfamily.</text>
</comment>
<dbReference type="PANTHER" id="PTHR14359">
    <property type="entry name" value="HOMO-OLIGOMERIC FLAVIN CONTAINING CYS DECARBOXYLASE FAMILY"/>
    <property type="match status" value="1"/>
</dbReference>
<dbReference type="PANTHER" id="PTHR14359:SF6">
    <property type="entry name" value="PHOSPHOPANTOTHENOYLCYSTEINE DECARBOXYLASE"/>
    <property type="match status" value="1"/>
</dbReference>
<feature type="domain" description="Flavoprotein" evidence="4">
    <location>
        <begin position="17"/>
        <end position="182"/>
    </location>
</feature>
<dbReference type="UniPathway" id="UPA00241"/>
<keyword evidence="3" id="KW-0285">Flavoprotein</keyword>
<dbReference type="InterPro" id="IPR003382">
    <property type="entry name" value="Flavoprotein"/>
</dbReference>
<dbReference type="HAMAP" id="MF_02225">
    <property type="entry name" value="CoaBC"/>
    <property type="match status" value="1"/>
</dbReference>
<dbReference type="GO" id="GO:0015941">
    <property type="term" value="P:pantothenate catabolic process"/>
    <property type="evidence" value="ECO:0007669"/>
    <property type="project" value="InterPro"/>
</dbReference>
<keyword evidence="1 3" id="KW-0210">Decarboxylase</keyword>
<accession>A0A7J2TJF9</accession>
<gene>
    <name evidence="3 6" type="primary">coaBC</name>
    <name evidence="6" type="ORF">ENP88_06150</name>
</gene>
<protein>
    <recommendedName>
        <fullName evidence="3">Coenzyme A biosynthesis bifunctional protein CoaBC</fullName>
    </recommendedName>
    <alternativeName>
        <fullName evidence="3">DNA/pantothenate metabolism flavoprotein</fullName>
    </alternativeName>
    <alternativeName>
        <fullName evidence="3">Phosphopantothenoylcysteine synthetase/decarboxylase</fullName>
        <shortName evidence="3">PPCS-PPCDC</shortName>
    </alternativeName>
    <domain>
        <recommendedName>
            <fullName evidence="3">Phosphopantothenoylcysteine decarboxylase</fullName>
            <shortName evidence="3">PPC decarboxylase</shortName>
            <shortName evidence="3">PPC-DC</shortName>
            <ecNumber evidence="3">4.1.1.36</ecNumber>
        </recommendedName>
        <alternativeName>
            <fullName evidence="3">CoaC</fullName>
        </alternativeName>
    </domain>
    <domain>
        <recommendedName>
            <fullName evidence="3">Phosphopantothenate--cysteine ligase</fullName>
            <ecNumber evidence="3">6.3.2.5</ecNumber>
        </recommendedName>
        <alternativeName>
            <fullName evidence="3">CoaB</fullName>
        </alternativeName>
        <alternativeName>
            <fullName evidence="3">Phosphopantothenoylcysteine synthetase</fullName>
            <shortName evidence="3">PPC synthetase</shortName>
            <shortName evidence="3">PPC-S</shortName>
        </alternativeName>
    </domain>
</protein>
<comment type="cofactor">
    <cofactor evidence="3">
        <name>Mg(2+)</name>
        <dbReference type="ChEBI" id="CHEBI:18420"/>
    </cofactor>
</comment>
<dbReference type="InterPro" id="IPR036551">
    <property type="entry name" value="Flavin_trans-like"/>
</dbReference>
<feature type="binding site" evidence="3">
    <location>
        <position position="284"/>
    </location>
    <ligand>
        <name>CTP</name>
        <dbReference type="ChEBI" id="CHEBI:37563"/>
    </ligand>
</feature>
<evidence type="ECO:0000256" key="2">
    <source>
        <dbReference type="ARBA" id="ARBA00023239"/>
    </source>
</evidence>
<dbReference type="EC" id="6.3.2.5" evidence="3"/>
<feature type="region of interest" description="Phosphopantothenate--cysteine ligase" evidence="3">
    <location>
        <begin position="196"/>
        <end position="400"/>
    </location>
</feature>
<dbReference type="SUPFAM" id="SSF52507">
    <property type="entry name" value="Homo-oligomeric flavin-containing Cys decarboxylases, HFCD"/>
    <property type="match status" value="1"/>
</dbReference>
<dbReference type="Gene3D" id="3.40.50.10300">
    <property type="entry name" value="CoaB-like"/>
    <property type="match status" value="1"/>
</dbReference>
<comment type="function">
    <text evidence="3">Catalyzes two sequential steps in the biosynthesis of coenzyme A. In the first step cysteine is conjugated to 4'-phosphopantothenate to form 4-phosphopantothenoylcysteine. In the second step the latter compound is decarboxylated to form 4'-phosphopantotheine.</text>
</comment>
<keyword evidence="2 3" id="KW-0456">Lyase</keyword>
<feature type="region of interest" description="Phosphopantothenoylcysteine decarboxylase" evidence="3">
    <location>
        <begin position="1"/>
        <end position="195"/>
    </location>
</feature>
<dbReference type="InterPro" id="IPR035929">
    <property type="entry name" value="CoaB-like_sf"/>
</dbReference>
<sequence>MHVERIRGTRSERLKGKKIVLGVTGSIAAVETVKLARELIRRGAEVFAVMSKSARKIIHPYALEFATGNKVITEITGEIEHVKFFGKNGLADLLLIAPSTANTISKIANGIDDTPVTTFATTALGAKKPILIAPAMHEAMMENEAVIRNMEKLKEMGIEIIEPRIEEGKAKFAEIEKICLHVERALYPKDFAGKKVVVTAGPTFEHLDPIRFISNKSSGIMGKEIALEIWRRGAEVVFISSKDIGINLPNFKQIRIRSVLDMLKAVMDEIRDCSLFVSSAAASDFLVEMEKKKIKTAREVTITLKEAPKIIKEVRKVYDGDIIGFKAETGVTDEELERIAKERLECDNLSMVVANDVLERGMGTEDTRVVVVTRKRSEWFEGMKSDVAKKIVEVYIRDCL</sequence>
<dbReference type="EC" id="4.1.1.36" evidence="3"/>
<name>A0A7J2TJF9_ARCFL</name>
<keyword evidence="3" id="KW-0460">Magnesium</keyword>
<dbReference type="Pfam" id="PF02441">
    <property type="entry name" value="Flavoprotein"/>
    <property type="match status" value="1"/>
</dbReference>
<comment type="similarity">
    <text evidence="3">In the C-terminal section; belongs to the PPC synthetase family.</text>
</comment>
<evidence type="ECO:0000259" key="4">
    <source>
        <dbReference type="Pfam" id="PF02441"/>
    </source>
</evidence>
<keyword evidence="3" id="KW-0479">Metal-binding</keyword>
<feature type="domain" description="DNA/pantothenate metabolism flavoprotein C-terminal" evidence="5">
    <location>
        <begin position="192"/>
        <end position="393"/>
    </location>
</feature>
<dbReference type="GO" id="GO:0015937">
    <property type="term" value="P:coenzyme A biosynthetic process"/>
    <property type="evidence" value="ECO:0007669"/>
    <property type="project" value="UniProtKB-UniRule"/>
</dbReference>
<evidence type="ECO:0000313" key="6">
    <source>
        <dbReference type="EMBL" id="HEH35713.1"/>
    </source>
</evidence>
<comment type="pathway">
    <text evidence="3">Cofactor biosynthesis; coenzyme A biosynthesis.</text>
</comment>